<dbReference type="EMBL" id="MU157891">
    <property type="protein sequence ID" value="KAF9524936.1"/>
    <property type="molecule type" value="Genomic_DNA"/>
</dbReference>
<dbReference type="AlphaFoldDB" id="A0A9P6E8Z6"/>
<proteinExistence type="predicted"/>
<dbReference type="Proteomes" id="UP000807306">
    <property type="component" value="Unassembled WGS sequence"/>
</dbReference>
<keyword evidence="2" id="KW-1185">Reference proteome</keyword>
<name>A0A9P6E8Z6_9AGAR</name>
<evidence type="ECO:0000313" key="1">
    <source>
        <dbReference type="EMBL" id="KAF9524936.1"/>
    </source>
</evidence>
<protein>
    <submittedName>
        <fullName evidence="1">Uncharacterized protein</fullName>
    </submittedName>
</protein>
<comment type="caution">
    <text evidence="1">The sequence shown here is derived from an EMBL/GenBank/DDBJ whole genome shotgun (WGS) entry which is preliminary data.</text>
</comment>
<gene>
    <name evidence="1" type="ORF">CPB83DRAFT_860490</name>
</gene>
<accession>A0A9P6E8Z6</accession>
<organism evidence="1 2">
    <name type="scientific">Crepidotus variabilis</name>
    <dbReference type="NCBI Taxonomy" id="179855"/>
    <lineage>
        <taxon>Eukaryota</taxon>
        <taxon>Fungi</taxon>
        <taxon>Dikarya</taxon>
        <taxon>Basidiomycota</taxon>
        <taxon>Agaricomycotina</taxon>
        <taxon>Agaricomycetes</taxon>
        <taxon>Agaricomycetidae</taxon>
        <taxon>Agaricales</taxon>
        <taxon>Agaricineae</taxon>
        <taxon>Crepidotaceae</taxon>
        <taxon>Crepidotus</taxon>
    </lineage>
</organism>
<sequence length="78" mass="8995">MLPWRKCECLFPLFSSLFSLRCLFPVFPSYHIIASSHSRSPARTRVLPKVNSITRSVHNTQFNHSHPSVAFDHPPHLL</sequence>
<reference evidence="1" key="1">
    <citation type="submission" date="2020-11" db="EMBL/GenBank/DDBJ databases">
        <authorList>
            <consortium name="DOE Joint Genome Institute"/>
            <person name="Ahrendt S."/>
            <person name="Riley R."/>
            <person name="Andreopoulos W."/>
            <person name="Labutti K."/>
            <person name="Pangilinan J."/>
            <person name="Ruiz-Duenas F.J."/>
            <person name="Barrasa J.M."/>
            <person name="Sanchez-Garcia M."/>
            <person name="Camarero S."/>
            <person name="Miyauchi S."/>
            <person name="Serrano A."/>
            <person name="Linde D."/>
            <person name="Babiker R."/>
            <person name="Drula E."/>
            <person name="Ayuso-Fernandez I."/>
            <person name="Pacheco R."/>
            <person name="Padilla G."/>
            <person name="Ferreira P."/>
            <person name="Barriuso J."/>
            <person name="Kellner H."/>
            <person name="Castanera R."/>
            <person name="Alfaro M."/>
            <person name="Ramirez L."/>
            <person name="Pisabarro A.G."/>
            <person name="Kuo A."/>
            <person name="Tritt A."/>
            <person name="Lipzen A."/>
            <person name="He G."/>
            <person name="Yan M."/>
            <person name="Ng V."/>
            <person name="Cullen D."/>
            <person name="Martin F."/>
            <person name="Rosso M.-N."/>
            <person name="Henrissat B."/>
            <person name="Hibbett D."/>
            <person name="Martinez A.T."/>
            <person name="Grigoriev I.V."/>
        </authorList>
    </citation>
    <scope>NUCLEOTIDE SEQUENCE</scope>
    <source>
        <strain evidence="1">CBS 506.95</strain>
    </source>
</reference>
<evidence type="ECO:0000313" key="2">
    <source>
        <dbReference type="Proteomes" id="UP000807306"/>
    </source>
</evidence>